<comment type="caution">
    <text evidence="1">The sequence shown here is derived from an EMBL/GenBank/DDBJ whole genome shotgun (WGS) entry which is preliminary data.</text>
</comment>
<organism evidence="1 2">
    <name type="scientific">Orbilia oligospora</name>
    <name type="common">Nematode-trapping fungus</name>
    <name type="synonym">Arthrobotrys oligospora</name>
    <dbReference type="NCBI Taxonomy" id="2813651"/>
    <lineage>
        <taxon>Eukaryota</taxon>
        <taxon>Fungi</taxon>
        <taxon>Dikarya</taxon>
        <taxon>Ascomycota</taxon>
        <taxon>Pezizomycotina</taxon>
        <taxon>Orbiliomycetes</taxon>
        <taxon>Orbiliales</taxon>
        <taxon>Orbiliaceae</taxon>
        <taxon>Orbilia</taxon>
    </lineage>
</organism>
<dbReference type="Proteomes" id="UP000614610">
    <property type="component" value="Unassembled WGS sequence"/>
</dbReference>
<reference evidence="1" key="1">
    <citation type="submission" date="2019-06" db="EMBL/GenBank/DDBJ databases">
        <authorList>
            <person name="Palmer J.M."/>
        </authorList>
    </citation>
    <scope>NUCLEOTIDE SEQUENCE</scope>
    <source>
        <strain evidence="1">TWF679</strain>
    </source>
</reference>
<dbReference type="AlphaFoldDB" id="A0A8H8VME0"/>
<evidence type="ECO:0000313" key="2">
    <source>
        <dbReference type="Proteomes" id="UP000614610"/>
    </source>
</evidence>
<proteinExistence type="predicted"/>
<evidence type="ECO:0000313" key="1">
    <source>
        <dbReference type="EMBL" id="KAF3223056.1"/>
    </source>
</evidence>
<sequence>MPKSLHPFKFDPQQLDSMEKTFIAIVKPEFSDFPFSVNYLPGGRGIRSAVAREIEVKLPPGNDFADEELKILAVALIFEGIKHGVFPFPEPEMFVFCRSYTIEGDYAVPMGYNEIGISLA</sequence>
<gene>
    <name evidence="1" type="ORF">TWF679_004254</name>
</gene>
<name>A0A8H8VME0_ORBOL</name>
<protein>
    <submittedName>
        <fullName evidence="1">Uncharacterized protein</fullName>
    </submittedName>
</protein>
<dbReference type="EMBL" id="WIWT01000002">
    <property type="protein sequence ID" value="KAF3223056.1"/>
    <property type="molecule type" value="Genomic_DNA"/>
</dbReference>
<accession>A0A8H8VME0</accession>